<evidence type="ECO:0000256" key="2">
    <source>
        <dbReference type="ARBA" id="ARBA00022525"/>
    </source>
</evidence>
<dbReference type="SUPFAM" id="SSF69318">
    <property type="entry name" value="Integrin alpha N-terminal domain"/>
    <property type="match status" value="1"/>
</dbReference>
<keyword evidence="9" id="KW-1185">Reference proteome</keyword>
<keyword evidence="3" id="KW-0732">Signal</keyword>
<evidence type="ECO:0000256" key="1">
    <source>
        <dbReference type="ARBA" id="ARBA00004613"/>
    </source>
</evidence>
<dbReference type="PANTHER" id="PTHR43118:SF1">
    <property type="entry name" value="RHAMNOGALACTURONAN LYASE (EUROFUNG)"/>
    <property type="match status" value="1"/>
</dbReference>
<evidence type="ECO:0000259" key="5">
    <source>
        <dbReference type="Pfam" id="PF18370"/>
    </source>
</evidence>
<dbReference type="Pfam" id="PF24517">
    <property type="entry name" value="CBM96"/>
    <property type="match status" value="1"/>
</dbReference>
<evidence type="ECO:0000256" key="4">
    <source>
        <dbReference type="SAM" id="MobiDB-lite"/>
    </source>
</evidence>
<dbReference type="EMBL" id="CP036291">
    <property type="protein sequence ID" value="QDU89784.1"/>
    <property type="molecule type" value="Genomic_DNA"/>
</dbReference>
<dbReference type="NCBIfam" id="NF033679">
    <property type="entry name" value="DNRLRE_dom"/>
    <property type="match status" value="1"/>
</dbReference>
<dbReference type="InterPro" id="IPR036439">
    <property type="entry name" value="Dockerin_dom_sf"/>
</dbReference>
<comment type="subcellular location">
    <subcellularLocation>
        <location evidence="1">Secreted</location>
    </subcellularLocation>
</comment>
<gene>
    <name evidence="8" type="primary">yesW_1</name>
    <name evidence="8" type="ORF">Pla175_31790</name>
</gene>
<dbReference type="RefSeq" id="WP_145286963.1">
    <property type="nucleotide sequence ID" value="NZ_CP036291.1"/>
</dbReference>
<evidence type="ECO:0000313" key="9">
    <source>
        <dbReference type="Proteomes" id="UP000317429"/>
    </source>
</evidence>
<dbReference type="OrthoDB" id="222158at2"/>
<feature type="domain" description="Rhamnogalacturonan I lyase beta-sheet" evidence="5">
    <location>
        <begin position="238"/>
        <end position="327"/>
    </location>
</feature>
<evidence type="ECO:0000259" key="7">
    <source>
        <dbReference type="Pfam" id="PF24517"/>
    </source>
</evidence>
<evidence type="ECO:0000259" key="6">
    <source>
        <dbReference type="Pfam" id="PF21348"/>
    </source>
</evidence>
<dbReference type="Pfam" id="PF18370">
    <property type="entry name" value="RGI_lyase"/>
    <property type="match status" value="1"/>
</dbReference>
<dbReference type="Pfam" id="PF21348">
    <property type="entry name" value="RGL11_C"/>
    <property type="match status" value="1"/>
</dbReference>
<organism evidence="8 9">
    <name type="scientific">Pirellulimonas nuda</name>
    <dbReference type="NCBI Taxonomy" id="2528009"/>
    <lineage>
        <taxon>Bacteria</taxon>
        <taxon>Pseudomonadati</taxon>
        <taxon>Planctomycetota</taxon>
        <taxon>Planctomycetia</taxon>
        <taxon>Pirellulales</taxon>
        <taxon>Lacipirellulaceae</taxon>
        <taxon>Pirellulimonas</taxon>
    </lineage>
</organism>
<feature type="domain" description="Carbohydrate-binding module family 96" evidence="7">
    <location>
        <begin position="31"/>
        <end position="110"/>
    </location>
</feature>
<dbReference type="InterPro" id="IPR055372">
    <property type="entry name" value="CBM96"/>
</dbReference>
<dbReference type="InterPro" id="IPR013783">
    <property type="entry name" value="Ig-like_fold"/>
</dbReference>
<accession>A0A518DE68</accession>
<dbReference type="GO" id="GO:0102210">
    <property type="term" value="F:rhamnogalacturonan endolyase activity"/>
    <property type="evidence" value="ECO:0007669"/>
    <property type="project" value="UniProtKB-EC"/>
</dbReference>
<dbReference type="Proteomes" id="UP000317429">
    <property type="component" value="Chromosome"/>
</dbReference>
<dbReference type="EC" id="4.2.2.23" evidence="8"/>
<evidence type="ECO:0000313" key="8">
    <source>
        <dbReference type="EMBL" id="QDU89784.1"/>
    </source>
</evidence>
<dbReference type="AlphaFoldDB" id="A0A518DE68"/>
<name>A0A518DE68_9BACT</name>
<dbReference type="InterPro" id="IPR049366">
    <property type="entry name" value="RGL11_C"/>
</dbReference>
<dbReference type="GO" id="GO:0005576">
    <property type="term" value="C:extracellular region"/>
    <property type="evidence" value="ECO:0007669"/>
    <property type="project" value="UniProtKB-SubCell"/>
</dbReference>
<dbReference type="InterPro" id="IPR041624">
    <property type="entry name" value="RGI_lyase"/>
</dbReference>
<dbReference type="InterPro" id="IPR034641">
    <property type="entry name" value="RGL11"/>
</dbReference>
<dbReference type="InterPro" id="IPR028994">
    <property type="entry name" value="Integrin_alpha_N"/>
</dbReference>
<reference evidence="8 9" key="1">
    <citation type="submission" date="2019-02" db="EMBL/GenBank/DDBJ databases">
        <title>Deep-cultivation of Planctomycetes and their phenomic and genomic characterization uncovers novel biology.</title>
        <authorList>
            <person name="Wiegand S."/>
            <person name="Jogler M."/>
            <person name="Boedeker C."/>
            <person name="Pinto D."/>
            <person name="Vollmers J."/>
            <person name="Rivas-Marin E."/>
            <person name="Kohn T."/>
            <person name="Peeters S.H."/>
            <person name="Heuer A."/>
            <person name="Rast P."/>
            <person name="Oberbeckmann S."/>
            <person name="Bunk B."/>
            <person name="Jeske O."/>
            <person name="Meyerdierks A."/>
            <person name="Storesund J.E."/>
            <person name="Kallscheuer N."/>
            <person name="Luecker S."/>
            <person name="Lage O.M."/>
            <person name="Pohl T."/>
            <person name="Merkel B.J."/>
            <person name="Hornburger P."/>
            <person name="Mueller R.-W."/>
            <person name="Bruemmer F."/>
            <person name="Labrenz M."/>
            <person name="Spormann A.M."/>
            <person name="Op den Camp H."/>
            <person name="Overmann J."/>
            <person name="Amann R."/>
            <person name="Jetten M.S.M."/>
            <person name="Mascher T."/>
            <person name="Medema M.H."/>
            <person name="Devos D.P."/>
            <person name="Kaster A.-K."/>
            <person name="Ovreas L."/>
            <person name="Rohde M."/>
            <person name="Galperin M.Y."/>
            <person name="Jogler C."/>
        </authorList>
    </citation>
    <scope>NUCLEOTIDE SEQUENCE [LARGE SCALE GENOMIC DNA]</scope>
    <source>
        <strain evidence="8 9">Pla175</strain>
    </source>
</reference>
<sequence precursor="true">MKQSINAVRYARRGRNLRMEPLEDRRLLALASLTAAADTFTRSGVNAGGASTLDVLDANGPGDRMAYVRFDLSQLNIDAISNATLSLYKAGGTRNDTIVPDRFDVYGLTNAPGATPQNWSESTLAEGGLGAEYAHTGGDGVDPSLVFSLDQESGAAVTESVTNAQGAPQTITGQDLVAFLNSRVDDNGLVTFITRVDAGAVRGWGYSSREDADPAVRPTLTIEYDEDAAPPATPQFYRQVEKLNRGVVVVRPTSNTAYVGWRMLGDDPQDVAFNLYRSASSGAPVKLNASPLTQSTNFVDSTANLNVANSYFVRAVVGGQELAPSESYTLAAASTVEQHLTIPLQIPAGGTTPSGESFTYNANDASVGDLNGDGQYEVILKWDPSNSKDNSQSGYTGNTYVDAYTLEGELMWRIDLGRNIRSGAHYTQMAVYDFDGDGRAEIVLKTAPGTIDGQGNAVLLGGDSVADDFRNSSGYVLSGPEYLTVFDGLTGAELDSIPFAPVRGSVSGWGDTYGNRVDRFTVGVAYFDGTRPSVVFGRGYYGPQSGRQSRNEVAAYDWRDGHLTQRWIFQAATNGANPDYIGQGAHSLTIGDVDGDGFDEVIYGASAIDHDGTGLYTTGLGHGDALHMSDMDPTRPGLEVFMVHESRGEYESEGRDAGGELRDAATGALLFQIPSNNDVGRGVAMDIDPNHLGYEFWASTDEGTRMIYNVSGEALYETPGGMMYNFGVWWDGDLSRELLDGTTISKWNNPGRTNLVSSGSSGINSTAGLSSNNGTKSTPSLSADILGDWREEVIWRRSDNSALEIWTTTIVTQTRLTTLMHDTQYREAIAWQNDGYNQPPHPSFYLGAGMQTPPQPLIYFGGELRGDYNNDGSVDAADYTVWRDSLGSVGNPPADGYHNGVVDQSDYGVWRENFGAVAPAANGTRAAESVAAAGLITDQANAPEPPTRGLSPVGYAAAPTAAPALASGAAGRTQRAPLASAMASPAPDHAPLLLLLSAEEQYAANSCVLAAPITQDAVDSSDLDDVLQLVFETWDSVAPLERPR</sequence>
<protein>
    <submittedName>
        <fullName evidence="8">Rhamnogalacturonan endolyase YesW</fullName>
        <ecNumber evidence="8">4.2.2.23</ecNumber>
    </submittedName>
</protein>
<dbReference type="KEGG" id="pnd:Pla175_31790"/>
<dbReference type="Gene3D" id="2.60.40.10">
    <property type="entry name" value="Immunoglobulins"/>
    <property type="match status" value="1"/>
</dbReference>
<dbReference type="GO" id="GO:0000272">
    <property type="term" value="P:polysaccharide catabolic process"/>
    <property type="evidence" value="ECO:0007669"/>
    <property type="project" value="InterPro"/>
</dbReference>
<keyword evidence="2" id="KW-0964">Secreted</keyword>
<keyword evidence="8" id="KW-0456">Lyase</keyword>
<proteinExistence type="predicted"/>
<evidence type="ECO:0000256" key="3">
    <source>
        <dbReference type="ARBA" id="ARBA00022729"/>
    </source>
</evidence>
<dbReference type="CDD" id="cd10318">
    <property type="entry name" value="RGL11"/>
    <property type="match status" value="1"/>
</dbReference>
<feature type="region of interest" description="Disordered" evidence="4">
    <location>
        <begin position="756"/>
        <end position="778"/>
    </location>
</feature>
<dbReference type="Gene3D" id="1.10.1330.10">
    <property type="entry name" value="Dockerin domain"/>
    <property type="match status" value="1"/>
</dbReference>
<feature type="domain" description="Rhamnogalacturonan lyase family 11 C-terminal" evidence="6">
    <location>
        <begin position="340"/>
        <end position="856"/>
    </location>
</feature>
<dbReference type="PANTHER" id="PTHR43118">
    <property type="entry name" value="RHAMNOGALACTURONAN LYASE (EUROFUNG)"/>
    <property type="match status" value="1"/>
</dbReference>